<dbReference type="GeneID" id="36572484"/>
<protein>
    <submittedName>
        <fullName evidence="2">Uncharacterized protein</fullName>
    </submittedName>
</protein>
<dbReference type="Proteomes" id="UP000241818">
    <property type="component" value="Unassembled WGS sequence"/>
</dbReference>
<reference evidence="2 3" key="1">
    <citation type="journal article" date="2018" name="New Phytol.">
        <title>Comparative genomics and transcriptomics depict ericoid mycorrhizal fungi as versatile saprotrophs and plant mutualists.</title>
        <authorList>
            <person name="Martino E."/>
            <person name="Morin E."/>
            <person name="Grelet G.A."/>
            <person name="Kuo A."/>
            <person name="Kohler A."/>
            <person name="Daghino S."/>
            <person name="Barry K.W."/>
            <person name="Cichocki N."/>
            <person name="Clum A."/>
            <person name="Dockter R.B."/>
            <person name="Hainaut M."/>
            <person name="Kuo R.C."/>
            <person name="LaButti K."/>
            <person name="Lindahl B.D."/>
            <person name="Lindquist E.A."/>
            <person name="Lipzen A."/>
            <person name="Khouja H.R."/>
            <person name="Magnuson J."/>
            <person name="Murat C."/>
            <person name="Ohm R.A."/>
            <person name="Singer S.W."/>
            <person name="Spatafora J.W."/>
            <person name="Wang M."/>
            <person name="Veneault-Fourrey C."/>
            <person name="Henrissat B."/>
            <person name="Grigoriev I.V."/>
            <person name="Martin F.M."/>
            <person name="Perotto S."/>
        </authorList>
    </citation>
    <scope>NUCLEOTIDE SEQUENCE [LARGE SCALE GENOMIC DNA]</scope>
    <source>
        <strain evidence="2 3">ATCC 22711</strain>
    </source>
</reference>
<evidence type="ECO:0000256" key="1">
    <source>
        <dbReference type="SAM" id="SignalP"/>
    </source>
</evidence>
<keyword evidence="3" id="KW-1185">Reference proteome</keyword>
<dbReference type="EMBL" id="KZ679008">
    <property type="protein sequence ID" value="PSS22789.1"/>
    <property type="molecule type" value="Genomic_DNA"/>
</dbReference>
<accession>A0A2T3B7E7</accession>
<proteinExistence type="predicted"/>
<dbReference type="AlphaFoldDB" id="A0A2T3B7E7"/>
<dbReference type="InParanoid" id="A0A2T3B7E7"/>
<gene>
    <name evidence="2" type="ORF">M430DRAFT_209639</name>
</gene>
<dbReference type="RefSeq" id="XP_024722835.1">
    <property type="nucleotide sequence ID" value="XM_024864403.1"/>
</dbReference>
<keyword evidence="1" id="KW-0732">Signal</keyword>
<name>A0A2T3B7E7_AMORE</name>
<organism evidence="2 3">
    <name type="scientific">Amorphotheca resinae ATCC 22711</name>
    <dbReference type="NCBI Taxonomy" id="857342"/>
    <lineage>
        <taxon>Eukaryota</taxon>
        <taxon>Fungi</taxon>
        <taxon>Dikarya</taxon>
        <taxon>Ascomycota</taxon>
        <taxon>Pezizomycotina</taxon>
        <taxon>Leotiomycetes</taxon>
        <taxon>Helotiales</taxon>
        <taxon>Amorphothecaceae</taxon>
        <taxon>Amorphotheca</taxon>
    </lineage>
</organism>
<sequence length="127" mass="14001">MQTVVLCILGFFLLKHNSSSNQLMSLDLHGGRARCDLQGLSTLSGGVESSKDKEILVVTFDNVDVRSHNRQLRLGRHGCDRGGCVDGSFVSVLYAVCLLWIFKEVSQSGRTEVCVRLCLLQFCASCF</sequence>
<feature type="chain" id="PRO_5015426107" evidence="1">
    <location>
        <begin position="21"/>
        <end position="127"/>
    </location>
</feature>
<evidence type="ECO:0000313" key="3">
    <source>
        <dbReference type="Proteomes" id="UP000241818"/>
    </source>
</evidence>
<feature type="signal peptide" evidence="1">
    <location>
        <begin position="1"/>
        <end position="20"/>
    </location>
</feature>
<evidence type="ECO:0000313" key="2">
    <source>
        <dbReference type="EMBL" id="PSS22789.1"/>
    </source>
</evidence>